<comment type="similarity">
    <text evidence="1">Belongs to the peptidase A1 family.</text>
</comment>
<evidence type="ECO:0000313" key="7">
    <source>
        <dbReference type="Proteomes" id="UP001285354"/>
    </source>
</evidence>
<dbReference type="PRINTS" id="PR00792">
    <property type="entry name" value="PEPSIN"/>
</dbReference>
<dbReference type="EMBL" id="JAUBYV010000006">
    <property type="protein sequence ID" value="KAK2626212.1"/>
    <property type="molecule type" value="Genomic_DNA"/>
</dbReference>
<keyword evidence="4" id="KW-0732">Signal</keyword>
<proteinExistence type="inferred from homology"/>
<reference evidence="6" key="1">
    <citation type="submission" date="2023-06" db="EMBL/GenBank/DDBJ databases">
        <title>Draft genome of Marssonina rosae.</title>
        <authorList>
            <person name="Cheng Q."/>
        </authorList>
    </citation>
    <scope>NUCLEOTIDE SEQUENCE</scope>
    <source>
        <strain evidence="6">R4</strain>
    </source>
</reference>
<name>A0AAD9T050_9HELO</name>
<sequence length="690" mass="72514">MISILSTIVVAVSLTSLVSGSAIPNSPSLRRDVGILRLPIRVKTTKNVNKRQSMNPIENVQTGTRYMVDFAIGTPPQLIALSLDTGSSETWVNPNCATALGQANIELCNSFPRYTANASSTAVDLHATKDLTYGKGSSRISYYADNFDLGGAVVTGQQFGVSTISSAMPVGFMGVGPGIELTGYPTVIDSLVTQGFTNSRAFSLDLRSFESPDGAIIFGGIDTAKYTGSLEKLPIIPVSESPDKYPRYWVYMNSLGITKPGEAKKLYSLPSTNPKGLAVFLDSGGTLTRLPSAIVTAILADFPSAVEDGNSGVYQVDCAVADIHGTVDFGFGNTVINVPFQEFMWHISDFCYLGLAADDSLPVLGASFLRAAFVVYDQDNQNLHVANSANCGNNMVAIGKGVDAVPSLTGDCVAASATPAVSNFTSTASRARATPTPLANLAVAVAHAESNGSSTLPASPYSTEDIRKAQNYVTRTTYSTSYATYAGVVTQNIVEYTTICPVAEQATPTPSAPYQHDAKEITKTIYATQTYTISKCAASVTHCPYNQTATVAPVSTTVYTKRYMVATIGGVRVAPYEMIANPVPVAPATPIVYPVPLQSLPGRPLIHTPVTYTPSASTSIPAAELPPVIYKPGDAFPATPLRSLLAAYGTGHPTGSLPNSTSLPFVSAAVTTRGDVWAVALVAVGILVMA</sequence>
<dbReference type="PROSITE" id="PS51767">
    <property type="entry name" value="PEPTIDASE_A1"/>
    <property type="match status" value="1"/>
</dbReference>
<feature type="disulfide bond" evidence="3">
    <location>
        <begin position="318"/>
        <end position="351"/>
    </location>
</feature>
<dbReference type="GO" id="GO:0006508">
    <property type="term" value="P:proteolysis"/>
    <property type="evidence" value="ECO:0007669"/>
    <property type="project" value="InterPro"/>
</dbReference>
<dbReference type="Proteomes" id="UP001285354">
    <property type="component" value="Unassembled WGS sequence"/>
</dbReference>
<evidence type="ECO:0000256" key="4">
    <source>
        <dbReference type="SAM" id="SignalP"/>
    </source>
</evidence>
<evidence type="ECO:0000259" key="5">
    <source>
        <dbReference type="PROSITE" id="PS51767"/>
    </source>
</evidence>
<feature type="active site" evidence="2">
    <location>
        <position position="84"/>
    </location>
</feature>
<protein>
    <recommendedName>
        <fullName evidence="5">Peptidase A1 domain-containing protein</fullName>
    </recommendedName>
</protein>
<dbReference type="InterPro" id="IPR021109">
    <property type="entry name" value="Peptidase_aspartic_dom_sf"/>
</dbReference>
<dbReference type="InterPro" id="IPR001461">
    <property type="entry name" value="Aspartic_peptidase_A1"/>
</dbReference>
<dbReference type="PANTHER" id="PTHR47966:SF65">
    <property type="entry name" value="ASPARTIC-TYPE ENDOPEPTIDASE"/>
    <property type="match status" value="1"/>
</dbReference>
<dbReference type="InterPro" id="IPR033121">
    <property type="entry name" value="PEPTIDASE_A1"/>
</dbReference>
<evidence type="ECO:0000256" key="2">
    <source>
        <dbReference type="PIRSR" id="PIRSR601461-1"/>
    </source>
</evidence>
<feature type="signal peptide" evidence="4">
    <location>
        <begin position="1"/>
        <end position="20"/>
    </location>
</feature>
<gene>
    <name evidence="6" type="ORF">QTJ16_004474</name>
</gene>
<dbReference type="PANTHER" id="PTHR47966">
    <property type="entry name" value="BETA-SITE APP-CLEAVING ENZYME, ISOFORM A-RELATED"/>
    <property type="match status" value="1"/>
</dbReference>
<dbReference type="Gene3D" id="2.40.70.10">
    <property type="entry name" value="Acid Proteases"/>
    <property type="match status" value="2"/>
</dbReference>
<feature type="domain" description="Peptidase A1" evidence="5">
    <location>
        <begin position="66"/>
        <end position="386"/>
    </location>
</feature>
<keyword evidence="3" id="KW-1015">Disulfide bond</keyword>
<evidence type="ECO:0000256" key="1">
    <source>
        <dbReference type="ARBA" id="ARBA00007447"/>
    </source>
</evidence>
<feature type="active site" evidence="2">
    <location>
        <position position="282"/>
    </location>
</feature>
<accession>A0AAD9T050</accession>
<dbReference type="GO" id="GO:0004190">
    <property type="term" value="F:aspartic-type endopeptidase activity"/>
    <property type="evidence" value="ECO:0007669"/>
    <property type="project" value="InterPro"/>
</dbReference>
<comment type="caution">
    <text evidence="6">The sequence shown here is derived from an EMBL/GenBank/DDBJ whole genome shotgun (WGS) entry which is preliminary data.</text>
</comment>
<keyword evidence="7" id="KW-1185">Reference proteome</keyword>
<dbReference type="Pfam" id="PF00026">
    <property type="entry name" value="Asp"/>
    <property type="match status" value="1"/>
</dbReference>
<organism evidence="6 7">
    <name type="scientific">Diplocarpon rosae</name>
    <dbReference type="NCBI Taxonomy" id="946125"/>
    <lineage>
        <taxon>Eukaryota</taxon>
        <taxon>Fungi</taxon>
        <taxon>Dikarya</taxon>
        <taxon>Ascomycota</taxon>
        <taxon>Pezizomycotina</taxon>
        <taxon>Leotiomycetes</taxon>
        <taxon>Helotiales</taxon>
        <taxon>Drepanopezizaceae</taxon>
        <taxon>Diplocarpon</taxon>
    </lineage>
</organism>
<dbReference type="SUPFAM" id="SSF50630">
    <property type="entry name" value="Acid proteases"/>
    <property type="match status" value="1"/>
</dbReference>
<evidence type="ECO:0000256" key="3">
    <source>
        <dbReference type="PIRSR" id="PIRSR601461-2"/>
    </source>
</evidence>
<feature type="chain" id="PRO_5042181176" description="Peptidase A1 domain-containing protein" evidence="4">
    <location>
        <begin position="21"/>
        <end position="690"/>
    </location>
</feature>
<dbReference type="AlphaFoldDB" id="A0AAD9T050"/>
<evidence type="ECO:0000313" key="6">
    <source>
        <dbReference type="EMBL" id="KAK2626212.1"/>
    </source>
</evidence>